<proteinExistence type="predicted"/>
<evidence type="ECO:0000313" key="1">
    <source>
        <dbReference type="EMBL" id="RUP37450.1"/>
    </source>
</evidence>
<reference evidence="1 2" key="1">
    <citation type="journal article" date="2018" name="New Phytol.">
        <title>Phylogenomics of Endogonaceae and evolution of mycorrhizas within Mucoromycota.</title>
        <authorList>
            <person name="Chang Y."/>
            <person name="Desiro A."/>
            <person name="Na H."/>
            <person name="Sandor L."/>
            <person name="Lipzen A."/>
            <person name="Clum A."/>
            <person name="Barry K."/>
            <person name="Grigoriev I.V."/>
            <person name="Martin F.M."/>
            <person name="Stajich J.E."/>
            <person name="Smith M.E."/>
            <person name="Bonito G."/>
            <person name="Spatafora J.W."/>
        </authorList>
    </citation>
    <scope>NUCLEOTIDE SEQUENCE [LARGE SCALE GENOMIC DNA]</scope>
    <source>
        <strain evidence="1 2">GMNB39</strain>
    </source>
</reference>
<dbReference type="Proteomes" id="UP000268093">
    <property type="component" value="Unassembled WGS sequence"/>
</dbReference>
<protein>
    <submittedName>
        <fullName evidence="1">Uncharacterized protein</fullName>
    </submittedName>
</protein>
<gene>
    <name evidence="1" type="ORF">BC936DRAFT_138443</name>
</gene>
<dbReference type="AlphaFoldDB" id="A0A433CFN0"/>
<name>A0A433CFN0_9FUNG</name>
<organism evidence="1 2">
    <name type="scientific">Jimgerdemannia flammicorona</name>
    <dbReference type="NCBI Taxonomy" id="994334"/>
    <lineage>
        <taxon>Eukaryota</taxon>
        <taxon>Fungi</taxon>
        <taxon>Fungi incertae sedis</taxon>
        <taxon>Mucoromycota</taxon>
        <taxon>Mucoromycotina</taxon>
        <taxon>Endogonomycetes</taxon>
        <taxon>Endogonales</taxon>
        <taxon>Endogonaceae</taxon>
        <taxon>Jimgerdemannia</taxon>
    </lineage>
</organism>
<keyword evidence="2" id="KW-1185">Reference proteome</keyword>
<comment type="caution">
    <text evidence="1">The sequence shown here is derived from an EMBL/GenBank/DDBJ whole genome shotgun (WGS) entry which is preliminary data.</text>
</comment>
<accession>A0A433CFN0</accession>
<evidence type="ECO:0000313" key="2">
    <source>
        <dbReference type="Proteomes" id="UP000268093"/>
    </source>
</evidence>
<sequence>MTPIPYYSLLKKFGKNVKWSEDTIQRWKKSFERSGIYKDEAYTEAVLLQLAILLRSQDKRELIENVERLDREFNEFINAAQPMPTFGRLDEGVKPYMISKSASRKYKRENRYHAAQQKLLEHLEHLIPHNDAMATDPQTVEITNSTAAEKETLQIPVPSDIASVRPTVPESEISQEEPNGSAYISASADIPLIQHCATPETDLFQETLFDQAPLLGPANLVSVPLTTTASEMTQISSNDLANHYLTPAPTEFYASSEGPVAVETPAHPLPLHNAAYIHPIAIEPLHGSPTVSECTEPYPQFPNHPDTMADTILEETPIGYEPRVIAEETFPHVTTPALPAGINSEIYAGPSNNMDDNGNIYEVSPDGKVFVHASDGKTYMYDQNDPNTYILVVDGSGNFSFYIQNG</sequence>
<dbReference type="EMBL" id="RBNI01013107">
    <property type="protein sequence ID" value="RUP37450.1"/>
    <property type="molecule type" value="Genomic_DNA"/>
</dbReference>